<dbReference type="InterPro" id="IPR008978">
    <property type="entry name" value="HSP20-like_chaperone"/>
</dbReference>
<dbReference type="PANTHER" id="PTHR45862">
    <property type="entry name" value="PROTEIN SGT1 HOMOLOG"/>
    <property type="match status" value="1"/>
</dbReference>
<dbReference type="PROSITE" id="PS51203">
    <property type="entry name" value="CS"/>
    <property type="match status" value="1"/>
</dbReference>
<dbReference type="GO" id="GO:0051087">
    <property type="term" value="F:protein-folding chaperone binding"/>
    <property type="evidence" value="ECO:0007669"/>
    <property type="project" value="InterPro"/>
</dbReference>
<dbReference type="SUPFAM" id="SSF49764">
    <property type="entry name" value="HSP20-like chaperones"/>
    <property type="match status" value="1"/>
</dbReference>
<organism evidence="3 4">
    <name type="scientific">Acanthaster planci</name>
    <name type="common">Crown-of-thorns starfish</name>
    <dbReference type="NCBI Taxonomy" id="133434"/>
    <lineage>
        <taxon>Eukaryota</taxon>
        <taxon>Metazoa</taxon>
        <taxon>Echinodermata</taxon>
        <taxon>Eleutherozoa</taxon>
        <taxon>Asterozoa</taxon>
        <taxon>Asteroidea</taxon>
        <taxon>Valvatacea</taxon>
        <taxon>Valvatida</taxon>
        <taxon>Acanthasteridae</taxon>
        <taxon>Acanthaster</taxon>
    </lineage>
</organism>
<dbReference type="OrthoDB" id="1898560at2759"/>
<accession>A0A8B7ZX08</accession>
<dbReference type="InterPro" id="IPR007052">
    <property type="entry name" value="CS_dom"/>
</dbReference>
<dbReference type="RefSeq" id="XP_022108076.1">
    <property type="nucleotide sequence ID" value="XM_022252384.1"/>
</dbReference>
<reference evidence="4" key="1">
    <citation type="submission" date="2025-08" db="UniProtKB">
        <authorList>
            <consortium name="RefSeq"/>
        </authorList>
    </citation>
    <scope>IDENTIFICATION</scope>
</reference>
<dbReference type="InterPro" id="IPR007699">
    <property type="entry name" value="SGS_dom"/>
</dbReference>
<dbReference type="InterPro" id="IPR044563">
    <property type="entry name" value="Sgt1-like"/>
</dbReference>
<dbReference type="KEGG" id="aplc:110988648"/>
<feature type="domain" description="SGS" evidence="1">
    <location>
        <begin position="125"/>
        <end position="215"/>
    </location>
</feature>
<evidence type="ECO:0000259" key="2">
    <source>
        <dbReference type="PROSITE" id="PS51203"/>
    </source>
</evidence>
<dbReference type="GO" id="GO:0005737">
    <property type="term" value="C:cytoplasm"/>
    <property type="evidence" value="ECO:0007669"/>
    <property type="project" value="UniProtKB-ARBA"/>
</dbReference>
<dbReference type="CTD" id="10910"/>
<name>A0A8B7ZX08_ACAPL</name>
<dbReference type="FunFam" id="2.60.40.790:FF:000012">
    <property type="entry name" value="SGT1 homolog, MIS12 kinetochore complex assembly cochaperone"/>
    <property type="match status" value="1"/>
</dbReference>
<dbReference type="PROSITE" id="PS51048">
    <property type="entry name" value="SGS"/>
    <property type="match status" value="1"/>
</dbReference>
<feature type="domain" description="CS" evidence="2">
    <location>
        <begin position="15"/>
        <end position="104"/>
    </location>
</feature>
<evidence type="ECO:0000313" key="4">
    <source>
        <dbReference type="RefSeq" id="XP_022108076.1"/>
    </source>
</evidence>
<dbReference type="Pfam" id="PF05002">
    <property type="entry name" value="SGS"/>
    <property type="match status" value="1"/>
</dbReference>
<sequence length="215" mass="24389">MNENEEKERTAPIPKLKQKYDWYQTDSSVVITLMIKNAKKEDVQVDYTERAVSVTVKQSSGSDFSLELDLAHKIIPAKCTTKIMSVKIELKLAKEESLMWSKLEGEDTLATKTTVDQDVKDTVHKYPTSSHVTRNWDKIGREAEEEEKESAEGEAALNQLFQKIYSDASDDVKKAMNKSFTESGGTVLSTNWQEIGAKKTDIKPPDGMEYKKWDT</sequence>
<dbReference type="AlphaFoldDB" id="A0A8B7ZX08"/>
<dbReference type="OMA" id="KVHMTAD"/>
<evidence type="ECO:0000313" key="3">
    <source>
        <dbReference type="Proteomes" id="UP000694845"/>
    </source>
</evidence>
<dbReference type="Pfam" id="PF04969">
    <property type="entry name" value="CS"/>
    <property type="match status" value="1"/>
</dbReference>
<evidence type="ECO:0000259" key="1">
    <source>
        <dbReference type="PROSITE" id="PS51048"/>
    </source>
</evidence>
<gene>
    <name evidence="4" type="primary">LOC110988648</name>
</gene>
<dbReference type="Proteomes" id="UP000694845">
    <property type="component" value="Unplaced"/>
</dbReference>
<keyword evidence="3" id="KW-1185">Reference proteome</keyword>
<dbReference type="GeneID" id="110988648"/>
<proteinExistence type="predicted"/>
<dbReference type="Gene3D" id="2.60.40.790">
    <property type="match status" value="1"/>
</dbReference>
<protein>
    <submittedName>
        <fullName evidence="4">Protein SGT1 homolog</fullName>
    </submittedName>
</protein>